<comment type="caution">
    <text evidence="2">The sequence shown here is derived from an EMBL/GenBank/DDBJ whole genome shotgun (WGS) entry which is preliminary data.</text>
</comment>
<gene>
    <name evidence="2" type="ORF">GGE12_006472</name>
</gene>
<feature type="compositionally biased region" description="Low complexity" evidence="1">
    <location>
        <begin position="9"/>
        <end position="19"/>
    </location>
</feature>
<dbReference type="AlphaFoldDB" id="A0A7W6WHU2"/>
<evidence type="ECO:0000313" key="2">
    <source>
        <dbReference type="EMBL" id="MBB4278661.1"/>
    </source>
</evidence>
<organism evidence="2 3">
    <name type="scientific">Rhizobium mongolense</name>
    <dbReference type="NCBI Taxonomy" id="57676"/>
    <lineage>
        <taxon>Bacteria</taxon>
        <taxon>Pseudomonadati</taxon>
        <taxon>Pseudomonadota</taxon>
        <taxon>Alphaproteobacteria</taxon>
        <taxon>Hyphomicrobiales</taxon>
        <taxon>Rhizobiaceae</taxon>
        <taxon>Rhizobium/Agrobacterium group</taxon>
        <taxon>Rhizobium</taxon>
    </lineage>
</organism>
<name>A0A7W6WHU2_9HYPH</name>
<proteinExistence type="predicted"/>
<feature type="region of interest" description="Disordered" evidence="1">
    <location>
        <begin position="1"/>
        <end position="89"/>
    </location>
</feature>
<evidence type="ECO:0000256" key="1">
    <source>
        <dbReference type="SAM" id="MobiDB-lite"/>
    </source>
</evidence>
<accession>A0A7W6WHU2</accession>
<sequence length="89" mass="9561">MVNHRLRRASGAARPANAATSVHASNGPARLVDPESHREKDVAAHVALREDNRYDGHRKAPMATPASSMRSGENRAREAIPITTRNAAG</sequence>
<dbReference type="EMBL" id="JACIGM010000020">
    <property type="protein sequence ID" value="MBB4278661.1"/>
    <property type="molecule type" value="Genomic_DNA"/>
</dbReference>
<evidence type="ECO:0000313" key="3">
    <source>
        <dbReference type="Proteomes" id="UP000533641"/>
    </source>
</evidence>
<reference evidence="2 3" key="1">
    <citation type="submission" date="2020-08" db="EMBL/GenBank/DDBJ databases">
        <title>Genomic Encyclopedia of Type Strains, Phase IV (KMG-V): Genome sequencing to study the core and pangenomes of soil and plant-associated prokaryotes.</title>
        <authorList>
            <person name="Whitman W."/>
        </authorList>
    </citation>
    <scope>NUCLEOTIDE SEQUENCE [LARGE SCALE GENOMIC DNA]</scope>
    <source>
        <strain evidence="2 3">SEMIA 402</strain>
    </source>
</reference>
<feature type="compositionally biased region" description="Basic and acidic residues" evidence="1">
    <location>
        <begin position="32"/>
        <end position="58"/>
    </location>
</feature>
<dbReference type="Proteomes" id="UP000533641">
    <property type="component" value="Unassembled WGS sequence"/>
</dbReference>
<protein>
    <submittedName>
        <fullName evidence="2">Uncharacterized protein</fullName>
    </submittedName>
</protein>